<protein>
    <recommendedName>
        <fullName evidence="8">Importin N-terminal domain-containing protein</fullName>
    </recommendedName>
</protein>
<dbReference type="Pfam" id="PF03810">
    <property type="entry name" value="IBN_N"/>
    <property type="match status" value="1"/>
</dbReference>
<evidence type="ECO:0000313" key="10">
    <source>
        <dbReference type="Proteomes" id="UP000009131"/>
    </source>
</evidence>
<keyword evidence="6" id="KW-0653">Protein transport</keyword>
<dbReference type="GO" id="GO:0031267">
    <property type="term" value="F:small GTPase binding"/>
    <property type="evidence" value="ECO:0007669"/>
    <property type="project" value="InterPro"/>
</dbReference>
<name>G7E258_MIXOS</name>
<reference evidence="9 10" key="1">
    <citation type="journal article" date="2011" name="J. Gen. Appl. Microbiol.">
        <title>Draft genome sequencing of the enigmatic basidiomycete Mixia osmundae.</title>
        <authorList>
            <person name="Nishida H."/>
            <person name="Nagatsuka Y."/>
            <person name="Sugiyama J."/>
        </authorList>
    </citation>
    <scope>NUCLEOTIDE SEQUENCE [LARGE SCALE GENOMIC DNA]</scope>
    <source>
        <strain evidence="10">CBS 9802 / IAM 14324 / JCM 22182 / KY 12970</strain>
    </source>
</reference>
<dbReference type="AlphaFoldDB" id="G7E258"/>
<dbReference type="GO" id="GO:0005049">
    <property type="term" value="F:nuclear export signal receptor activity"/>
    <property type="evidence" value="ECO:0007669"/>
    <property type="project" value="TreeGrafter"/>
</dbReference>
<dbReference type="FunCoup" id="G7E258">
    <property type="interactions" value="745"/>
</dbReference>
<evidence type="ECO:0000256" key="5">
    <source>
        <dbReference type="ARBA" id="ARBA00022490"/>
    </source>
</evidence>
<comment type="caution">
    <text evidence="9">The sequence shown here is derived from an EMBL/GenBank/DDBJ whole genome shotgun (WGS) entry which is preliminary data.</text>
</comment>
<evidence type="ECO:0000256" key="3">
    <source>
        <dbReference type="ARBA" id="ARBA00008669"/>
    </source>
</evidence>
<dbReference type="Pfam" id="PF03378">
    <property type="entry name" value="CAS_CSE1"/>
    <property type="match status" value="1"/>
</dbReference>
<dbReference type="SUPFAM" id="SSF48371">
    <property type="entry name" value="ARM repeat"/>
    <property type="match status" value="1"/>
</dbReference>
<organism evidence="9 10">
    <name type="scientific">Mixia osmundae (strain CBS 9802 / IAM 14324 / JCM 22182 / KY 12970)</name>
    <dbReference type="NCBI Taxonomy" id="764103"/>
    <lineage>
        <taxon>Eukaryota</taxon>
        <taxon>Fungi</taxon>
        <taxon>Dikarya</taxon>
        <taxon>Basidiomycota</taxon>
        <taxon>Pucciniomycotina</taxon>
        <taxon>Mixiomycetes</taxon>
        <taxon>Mixiales</taxon>
        <taxon>Mixiaceae</taxon>
        <taxon>Mixia</taxon>
    </lineage>
</organism>
<comment type="similarity">
    <text evidence="3">Belongs to the XPO2/CSE1 family.</text>
</comment>
<evidence type="ECO:0000313" key="9">
    <source>
        <dbReference type="EMBL" id="GAA96918.1"/>
    </source>
</evidence>
<keyword evidence="4" id="KW-0813">Transport</keyword>
<comment type="subcellular location">
    <subcellularLocation>
        <location evidence="2">Cytoplasm</location>
    </subcellularLocation>
    <subcellularLocation>
        <location evidence="1">Nucleus</location>
    </subcellularLocation>
</comment>
<dbReference type="GO" id="GO:0005829">
    <property type="term" value="C:cytosol"/>
    <property type="evidence" value="ECO:0007669"/>
    <property type="project" value="TreeGrafter"/>
</dbReference>
<dbReference type="GO" id="GO:0006611">
    <property type="term" value="P:protein export from nucleus"/>
    <property type="evidence" value="ECO:0007669"/>
    <property type="project" value="TreeGrafter"/>
</dbReference>
<dbReference type="SMART" id="SM00913">
    <property type="entry name" value="IBN_N"/>
    <property type="match status" value="1"/>
</dbReference>
<dbReference type="GO" id="GO:0006606">
    <property type="term" value="P:protein import into nucleus"/>
    <property type="evidence" value="ECO:0007669"/>
    <property type="project" value="TreeGrafter"/>
</dbReference>
<keyword evidence="5" id="KW-0963">Cytoplasm</keyword>
<dbReference type="OMA" id="AENEFLM"/>
<feature type="domain" description="Importin N-terminal" evidence="8">
    <location>
        <begin position="28"/>
        <end position="114"/>
    </location>
</feature>
<dbReference type="InterPro" id="IPR001494">
    <property type="entry name" value="Importin-beta_N"/>
</dbReference>
<reference evidence="9 10" key="2">
    <citation type="journal article" date="2012" name="Open Biol.">
        <title>Characteristics of nucleosomes and linker DNA regions on the genome of the basidiomycete Mixia osmundae revealed by mono- and dinucleosome mapping.</title>
        <authorList>
            <person name="Nishida H."/>
            <person name="Kondo S."/>
            <person name="Matsumoto T."/>
            <person name="Suzuki Y."/>
            <person name="Yoshikawa H."/>
            <person name="Taylor T.D."/>
            <person name="Sugiyama J."/>
        </authorList>
    </citation>
    <scope>NUCLEOTIDE SEQUENCE [LARGE SCALE GENOMIC DNA]</scope>
    <source>
        <strain evidence="10">CBS 9802 / IAM 14324 / JCM 22182 / KY 12970</strain>
    </source>
</reference>
<dbReference type="Gene3D" id="1.25.10.10">
    <property type="entry name" value="Leucine-rich Repeat Variant"/>
    <property type="match status" value="1"/>
</dbReference>
<dbReference type="InterPro" id="IPR011989">
    <property type="entry name" value="ARM-like"/>
</dbReference>
<dbReference type="Proteomes" id="UP000009131">
    <property type="component" value="Unassembled WGS sequence"/>
</dbReference>
<dbReference type="InParanoid" id="G7E258"/>
<dbReference type="OrthoDB" id="3268246at2759"/>
<dbReference type="RefSeq" id="XP_014565365.1">
    <property type="nucleotide sequence ID" value="XM_014709879.1"/>
</dbReference>
<dbReference type="InterPro" id="IPR013713">
    <property type="entry name" value="XPO2_central"/>
</dbReference>
<evidence type="ECO:0000256" key="4">
    <source>
        <dbReference type="ARBA" id="ARBA00022448"/>
    </source>
</evidence>
<dbReference type="GO" id="GO:0005635">
    <property type="term" value="C:nuclear envelope"/>
    <property type="evidence" value="ECO:0007669"/>
    <property type="project" value="TreeGrafter"/>
</dbReference>
<dbReference type="EMBL" id="BABT02000110">
    <property type="protein sequence ID" value="GAA96918.1"/>
    <property type="molecule type" value="Genomic_DNA"/>
</dbReference>
<evidence type="ECO:0000256" key="2">
    <source>
        <dbReference type="ARBA" id="ARBA00004496"/>
    </source>
</evidence>
<dbReference type="InterPro" id="IPR016024">
    <property type="entry name" value="ARM-type_fold"/>
</dbReference>
<dbReference type="eggNOG" id="KOG1992">
    <property type="taxonomic scope" value="Eukaryota"/>
</dbReference>
<gene>
    <name evidence="9" type="primary">Mo03592</name>
    <name evidence="9" type="ORF">E5Q_03592</name>
</gene>
<dbReference type="Pfam" id="PF08506">
    <property type="entry name" value="Cse1"/>
    <property type="match status" value="1"/>
</dbReference>
<keyword evidence="7" id="KW-0539">Nucleus</keyword>
<proteinExistence type="inferred from homology"/>
<dbReference type="PANTHER" id="PTHR10997:SF8">
    <property type="entry name" value="EXPORTIN-2"/>
    <property type="match status" value="1"/>
</dbReference>
<evidence type="ECO:0000256" key="7">
    <source>
        <dbReference type="ARBA" id="ARBA00023242"/>
    </source>
</evidence>
<dbReference type="PANTHER" id="PTHR10997">
    <property type="entry name" value="IMPORTIN-7, 8, 11"/>
    <property type="match status" value="1"/>
</dbReference>
<evidence type="ECO:0000259" key="8">
    <source>
        <dbReference type="PROSITE" id="PS50166"/>
    </source>
</evidence>
<evidence type="ECO:0000256" key="6">
    <source>
        <dbReference type="ARBA" id="ARBA00022927"/>
    </source>
</evidence>
<dbReference type="PROSITE" id="PS50166">
    <property type="entry name" value="IMPORTIN_B_NT"/>
    <property type="match status" value="1"/>
</dbReference>
<dbReference type="InterPro" id="IPR005043">
    <property type="entry name" value="XPO2_C"/>
</dbReference>
<dbReference type="STRING" id="764103.G7E258"/>
<accession>G7E258</accession>
<dbReference type="HOGENOM" id="CLU_009614_0_0_1"/>
<sequence>MTDQGQLIYVASQLQASFGADAQARRAAERALQDLQSQPGYGQLLLTLAQSDRLDGAAPSSSSGVQLDRSVRQGATLLFKNWVKLNWDREDAPYSISAADRAEIKTQIVAVMISLSALPALQIQLGEAISLIAESDFPEHWSELFDSLIAALSPDDYVLNNGVLQTVHSICKRWRAQFRSDGLFLEIKYVLERFCPPYLHLFQQVDTLLSSPEALPAPRDPMTLSRTLLLLLQIFYDLNSQDLPEYFEDHQTAFMTLLVKYLDWDRPELHLNEDEDEAGPLEKIRSSICEIVELYTLRYLDVFEHMEQFVGTTWNLLTTIGQSQKYDVLVSKATRFLSVAVRMPSKRALFESPDTLQSMCERIILPSMTLREFEEEMFEEDPPEYVRRDLESNAESDTRRQAATEFTRALMEQFSEQVTAIITRYIAAYLQQYKEDPAGQWRSKDTAIYLLTSIASTTSTMQHGVTSTNSLVNVSSFFSDHILPDLQASANVHPIILADAIKFVYAFRSQLTREQLLSVISPLGHHLGAQSYVLHTYSAVTIERILFVRVRGRSVITQQDLQPSANTLLITAFSVIERGNSPEMLASNESLMKCVMRTILTTREGLAPNVSILLQHLTNIIVEISKNPSNPRFNHYTFESVAALVRFMVAAQPDLLSSFEGALFPPFEYILAQDVNEFTPFVFQILSQLLELHTDDLPATYLSLLDPLLAGTLWTQRGNVPALARLLRAFLARGASDVVSNGKLPAIRDIIRYLINGKANDAYTCDLVEALFETVPTPALEPYLRDLLILMLTRLTSSKTPTFVQAFIRTILFPIAVGKPGLSADELIAQIEAIQPGLFVQMLQAILPDAQKAPMKNRKIIEVGLSGLLSTSQRLQTPPMSNAWPGTLTTLLKLFLQHADLTSTGQEAEDDIVIADLEEFGYQASFSRLGAADIKRVDPVASIIDTRAHFAQALAGASRATPGKLPPMIAAVAQDLRGPFEAYLLQQDLRILIIGASSLMQRRRILAPKRCSGPQARYETLSLSTVRYASLEPLAASSLRSVLVMLEHLGASQLPAMLIKRDAASTRQPAAGKMPTKESFTLTRDDMLNDMAKLSSSSAVAKSFDSLSDRPLHQQPQTASITSTEEARELLERYQAMPARATPEQSMALAAHFVRSGRDLLDKATLNEQLGVKIESTMRNIHDLRSGLGA</sequence>
<evidence type="ECO:0000256" key="1">
    <source>
        <dbReference type="ARBA" id="ARBA00004123"/>
    </source>
</evidence>
<keyword evidence="10" id="KW-1185">Reference proteome</keyword>